<accession>A0A699YSY0</accession>
<dbReference type="Proteomes" id="UP000485058">
    <property type="component" value="Unassembled WGS sequence"/>
</dbReference>
<proteinExistence type="predicted"/>
<name>A0A699YSY0_HAELA</name>
<organism evidence="2 3">
    <name type="scientific">Haematococcus lacustris</name>
    <name type="common">Green alga</name>
    <name type="synonym">Haematococcus pluvialis</name>
    <dbReference type="NCBI Taxonomy" id="44745"/>
    <lineage>
        <taxon>Eukaryota</taxon>
        <taxon>Viridiplantae</taxon>
        <taxon>Chlorophyta</taxon>
        <taxon>core chlorophytes</taxon>
        <taxon>Chlorophyceae</taxon>
        <taxon>CS clade</taxon>
        <taxon>Chlamydomonadales</taxon>
        <taxon>Haematococcaceae</taxon>
        <taxon>Haematococcus</taxon>
    </lineage>
</organism>
<evidence type="ECO:0000313" key="3">
    <source>
        <dbReference type="Proteomes" id="UP000485058"/>
    </source>
</evidence>
<keyword evidence="1" id="KW-0472">Membrane</keyword>
<dbReference type="EMBL" id="BLLF01000234">
    <property type="protein sequence ID" value="GFH09439.1"/>
    <property type="molecule type" value="Genomic_DNA"/>
</dbReference>
<feature type="transmembrane region" description="Helical" evidence="1">
    <location>
        <begin position="27"/>
        <end position="49"/>
    </location>
</feature>
<keyword evidence="3" id="KW-1185">Reference proteome</keyword>
<sequence length="91" mass="9728">MATSGMYSGVTGDVGPPLPEKEASVNWTARTVAQTIAVFLFAGLAVWLLNPQRSLEAGWCGRPFATRRPGGTSCAVWWDLHPVVLRLGLGC</sequence>
<comment type="caution">
    <text evidence="2">The sequence shown here is derived from an EMBL/GenBank/DDBJ whole genome shotgun (WGS) entry which is preliminary data.</text>
</comment>
<keyword evidence="1" id="KW-0812">Transmembrane</keyword>
<evidence type="ECO:0000256" key="1">
    <source>
        <dbReference type="SAM" id="Phobius"/>
    </source>
</evidence>
<keyword evidence="1" id="KW-1133">Transmembrane helix</keyword>
<reference evidence="2 3" key="1">
    <citation type="submission" date="2020-02" db="EMBL/GenBank/DDBJ databases">
        <title>Draft genome sequence of Haematococcus lacustris strain NIES-144.</title>
        <authorList>
            <person name="Morimoto D."/>
            <person name="Nakagawa S."/>
            <person name="Yoshida T."/>
            <person name="Sawayama S."/>
        </authorList>
    </citation>
    <scope>NUCLEOTIDE SEQUENCE [LARGE SCALE GENOMIC DNA]</scope>
    <source>
        <strain evidence="2 3">NIES-144</strain>
    </source>
</reference>
<gene>
    <name evidence="2" type="ORF">HaLaN_04579</name>
</gene>
<evidence type="ECO:0000313" key="2">
    <source>
        <dbReference type="EMBL" id="GFH09439.1"/>
    </source>
</evidence>
<dbReference type="AlphaFoldDB" id="A0A699YSY0"/>
<protein>
    <submittedName>
        <fullName evidence="2">Uncharacterized protein</fullName>
    </submittedName>
</protein>